<dbReference type="InterPro" id="IPR029058">
    <property type="entry name" value="AB_hydrolase_fold"/>
</dbReference>
<evidence type="ECO:0000313" key="3">
    <source>
        <dbReference type="EMBL" id="TPX18735.1"/>
    </source>
</evidence>
<proteinExistence type="predicted"/>
<keyword evidence="1" id="KW-0732">Signal</keyword>
<sequence>MYSPGLLFAIACLPLLGVVGQKTLCDTECQKGCDAACQAAIRGAYEAESRSWVGDVLTDPFFVTTNTSSATPGDLIRWQDIPSSQLANNWTIPASLSLSRFMYVTEDVDRKPIPASAWVLLPFTATGDGCGKKLRTVVWTHGTAGRSRQCAPTNNRGLYYDWQAPFVLAEMGYAVIAPDYSGQGSDIPQGFMYEAGFLHAADAAYSVVAAKKALGTLLGEKWVVFGHSEGGMSAWRTNERMAMANQEALKQAGELVGSVAAAPALRPQKLIPDSMKRAGNGPANDPFSVYFLQSLSKLYPDQIKISDYLGDLPLQRLGVLDQSCIITGSAAVGNFTPTQLYKNLGWLTHPATDDWAVRYNGQGPHPLAAPMLVIQGMADTTTPANLTMADFDLTCSTYPESRVHARLYPEMAHGQVLEAAKGDILAWIAERFEGTPVSQGCSKENVQPLTDRYGRDGVFWTASVGQF</sequence>
<comment type="caution">
    <text evidence="3">The sequence shown here is derived from an EMBL/GenBank/DDBJ whole genome shotgun (WGS) entry which is preliminary data.</text>
</comment>
<feature type="chain" id="PRO_5021211302" description="AB hydrolase-1 domain-containing protein" evidence="1">
    <location>
        <begin position="21"/>
        <end position="467"/>
    </location>
</feature>
<protein>
    <recommendedName>
        <fullName evidence="2">AB hydrolase-1 domain-containing protein</fullName>
    </recommendedName>
</protein>
<reference evidence="3 4" key="1">
    <citation type="submission" date="2019-06" db="EMBL/GenBank/DDBJ databases">
        <title>Draft genome sequence of the filamentous fungus Phialemoniopsis curvata isolated from diesel fuel.</title>
        <authorList>
            <person name="Varaljay V.A."/>
            <person name="Lyon W.J."/>
            <person name="Crouch A.L."/>
            <person name="Drake C.E."/>
            <person name="Hollomon J.M."/>
            <person name="Nadeau L.J."/>
            <person name="Nunn H.S."/>
            <person name="Stevenson B.S."/>
            <person name="Bojanowski C.L."/>
            <person name="Crookes-Goodson W.J."/>
        </authorList>
    </citation>
    <scope>NUCLEOTIDE SEQUENCE [LARGE SCALE GENOMIC DNA]</scope>
    <source>
        <strain evidence="3 4">D216</strain>
    </source>
</reference>
<dbReference type="Pfam" id="PF12697">
    <property type="entry name" value="Abhydrolase_6"/>
    <property type="match status" value="1"/>
</dbReference>
<dbReference type="SUPFAM" id="SSF53474">
    <property type="entry name" value="alpha/beta-Hydrolases"/>
    <property type="match status" value="1"/>
</dbReference>
<dbReference type="InterPro" id="IPR005152">
    <property type="entry name" value="Lipase_secreted"/>
</dbReference>
<dbReference type="STRING" id="1093900.A0A507B6H7"/>
<evidence type="ECO:0000259" key="2">
    <source>
        <dbReference type="Pfam" id="PF12697"/>
    </source>
</evidence>
<dbReference type="GO" id="GO:0016042">
    <property type="term" value="P:lipid catabolic process"/>
    <property type="evidence" value="ECO:0007669"/>
    <property type="project" value="InterPro"/>
</dbReference>
<dbReference type="InterPro" id="IPR000073">
    <property type="entry name" value="AB_hydrolase_1"/>
</dbReference>
<dbReference type="InParanoid" id="A0A507B6H7"/>
<dbReference type="Gene3D" id="3.40.50.1820">
    <property type="entry name" value="alpha/beta hydrolase"/>
    <property type="match status" value="2"/>
</dbReference>
<dbReference type="Proteomes" id="UP000319257">
    <property type="component" value="Unassembled WGS sequence"/>
</dbReference>
<dbReference type="AlphaFoldDB" id="A0A507B6H7"/>
<name>A0A507B6H7_9PEZI</name>
<dbReference type="RefSeq" id="XP_031000446.1">
    <property type="nucleotide sequence ID" value="XM_031136799.1"/>
</dbReference>
<keyword evidence="4" id="KW-1185">Reference proteome</keyword>
<dbReference type="PANTHER" id="PTHR34853">
    <property type="match status" value="1"/>
</dbReference>
<evidence type="ECO:0000313" key="4">
    <source>
        <dbReference type="Proteomes" id="UP000319257"/>
    </source>
</evidence>
<dbReference type="PANTHER" id="PTHR34853:SF1">
    <property type="entry name" value="LIPASE 5"/>
    <property type="match status" value="1"/>
</dbReference>
<dbReference type="GO" id="GO:0004806">
    <property type="term" value="F:triacylglycerol lipase activity"/>
    <property type="evidence" value="ECO:0007669"/>
    <property type="project" value="InterPro"/>
</dbReference>
<dbReference type="EMBL" id="SKBQ01000010">
    <property type="protein sequence ID" value="TPX18735.1"/>
    <property type="molecule type" value="Genomic_DNA"/>
</dbReference>
<dbReference type="OrthoDB" id="5382058at2759"/>
<feature type="signal peptide" evidence="1">
    <location>
        <begin position="1"/>
        <end position="20"/>
    </location>
</feature>
<organism evidence="3 4">
    <name type="scientific">Thyridium curvatum</name>
    <dbReference type="NCBI Taxonomy" id="1093900"/>
    <lineage>
        <taxon>Eukaryota</taxon>
        <taxon>Fungi</taxon>
        <taxon>Dikarya</taxon>
        <taxon>Ascomycota</taxon>
        <taxon>Pezizomycotina</taxon>
        <taxon>Sordariomycetes</taxon>
        <taxon>Sordariomycetidae</taxon>
        <taxon>Thyridiales</taxon>
        <taxon>Thyridiaceae</taxon>
        <taxon>Thyridium</taxon>
    </lineage>
</organism>
<dbReference type="PIRSF" id="PIRSF029171">
    <property type="entry name" value="Esterase_LipA"/>
    <property type="match status" value="1"/>
</dbReference>
<accession>A0A507B6H7</accession>
<feature type="domain" description="AB hydrolase-1" evidence="2">
    <location>
        <begin position="138"/>
        <end position="313"/>
    </location>
</feature>
<evidence type="ECO:0000256" key="1">
    <source>
        <dbReference type="SAM" id="SignalP"/>
    </source>
</evidence>
<gene>
    <name evidence="3" type="ORF">E0L32_002592</name>
</gene>
<dbReference type="GeneID" id="41970039"/>